<name>A0A2T5I306_9PROT</name>
<proteinExistence type="predicted"/>
<dbReference type="Proteomes" id="UP000244128">
    <property type="component" value="Unassembled WGS sequence"/>
</dbReference>
<sequence length="218" mass="24550">MVGKIGESQTLQFFSTIIQTELSARFGRRGKYSIGNFSGSQDRRFADVFVGTESSCVLIEFKEFESEVADEQNKPLRKKFCEELTPEIASLSRSGHFIAFRKPKSQMEIIVAPYVDTVCPRFSVGIPPLVNAKRQDHDRFIKSFLGNTEGQNYQSFIQYVGHLNSIAGGTPDGSTAPFKSVLYSRNRQGRVIGTVFESIGELRKLLKLRPKRMHSSKL</sequence>
<dbReference type="RefSeq" id="WP_107802505.1">
    <property type="nucleotide sequence ID" value="NZ_QAOI01000004.1"/>
</dbReference>
<evidence type="ECO:0008006" key="3">
    <source>
        <dbReference type="Google" id="ProtNLM"/>
    </source>
</evidence>
<evidence type="ECO:0000313" key="1">
    <source>
        <dbReference type="EMBL" id="PTQ78193.1"/>
    </source>
</evidence>
<organism evidence="1 2">
    <name type="scientific">Nitrosomonas oligotropha</name>
    <dbReference type="NCBI Taxonomy" id="42354"/>
    <lineage>
        <taxon>Bacteria</taxon>
        <taxon>Pseudomonadati</taxon>
        <taxon>Pseudomonadota</taxon>
        <taxon>Betaproteobacteria</taxon>
        <taxon>Nitrosomonadales</taxon>
        <taxon>Nitrosomonadaceae</taxon>
        <taxon>Nitrosomonas</taxon>
    </lineage>
</organism>
<comment type="caution">
    <text evidence="1">The sequence shown here is derived from an EMBL/GenBank/DDBJ whole genome shotgun (WGS) entry which is preliminary data.</text>
</comment>
<accession>A0A2T5I306</accession>
<dbReference type="EMBL" id="QAOI01000004">
    <property type="protein sequence ID" value="PTQ78193.1"/>
    <property type="molecule type" value="Genomic_DNA"/>
</dbReference>
<dbReference type="AlphaFoldDB" id="A0A2T5I306"/>
<protein>
    <recommendedName>
        <fullName evidence="3">Restriction endonuclease</fullName>
    </recommendedName>
</protein>
<reference evidence="1 2" key="1">
    <citation type="submission" date="2018-04" db="EMBL/GenBank/DDBJ databases">
        <title>Active sludge and wastewater microbial communities from Klosterneuburg, Austria.</title>
        <authorList>
            <person name="Wagner M."/>
        </authorList>
    </citation>
    <scope>NUCLEOTIDE SEQUENCE [LARGE SCALE GENOMIC DNA]</scope>
    <source>
        <strain evidence="1 2">Nm49</strain>
    </source>
</reference>
<gene>
    <name evidence="1" type="ORF">C8R26_104177</name>
</gene>
<evidence type="ECO:0000313" key="2">
    <source>
        <dbReference type="Proteomes" id="UP000244128"/>
    </source>
</evidence>